<protein>
    <submittedName>
        <fullName evidence="6">Hemerythrin-like metal-binding domain protein</fullName>
    </submittedName>
</protein>
<keyword evidence="3" id="KW-0479">Metal-binding</keyword>
<evidence type="ECO:0000259" key="5">
    <source>
        <dbReference type="Pfam" id="PF01814"/>
    </source>
</evidence>
<dbReference type="PANTHER" id="PTHR37164:SF1">
    <property type="entry name" value="BACTERIOHEMERYTHRIN"/>
    <property type="match status" value="1"/>
</dbReference>
<evidence type="ECO:0000256" key="1">
    <source>
        <dbReference type="ARBA" id="ARBA00010587"/>
    </source>
</evidence>
<dbReference type="RefSeq" id="WP_035175889.1">
    <property type="nucleotide sequence ID" value="NZ_CP020867.1"/>
</dbReference>
<dbReference type="eggNOG" id="COG2703">
    <property type="taxonomic scope" value="Bacteria"/>
</dbReference>
<evidence type="ECO:0000256" key="2">
    <source>
        <dbReference type="ARBA" id="ARBA00022621"/>
    </source>
</evidence>
<reference evidence="6 7" key="1">
    <citation type="submission" date="2017-04" db="EMBL/GenBank/DDBJ databases">
        <title>Complete genome sequence of the Campylobacter cuniculorum type strain LMG24588.</title>
        <authorList>
            <person name="Miller W.G."/>
            <person name="Yee E."/>
            <person name="Revez J."/>
            <person name="Bono J.L."/>
            <person name="Rossi M."/>
        </authorList>
    </citation>
    <scope>NUCLEOTIDE SEQUENCE [LARGE SCALE GENOMIC DNA]</scope>
    <source>
        <strain evidence="6 7">LMG 24588</strain>
    </source>
</reference>
<dbReference type="AlphaFoldDB" id="A0A1W6BYQ6"/>
<evidence type="ECO:0000313" key="7">
    <source>
        <dbReference type="Proteomes" id="UP000192902"/>
    </source>
</evidence>
<dbReference type="InterPro" id="IPR016131">
    <property type="entry name" value="Haemerythrin_Fe_BS"/>
</dbReference>
<proteinExistence type="inferred from homology"/>
<evidence type="ECO:0000256" key="4">
    <source>
        <dbReference type="ARBA" id="ARBA00023004"/>
    </source>
</evidence>
<dbReference type="InterPro" id="IPR035938">
    <property type="entry name" value="Hemerythrin-like_sf"/>
</dbReference>
<dbReference type="GO" id="GO:0046872">
    <property type="term" value="F:metal ion binding"/>
    <property type="evidence" value="ECO:0007669"/>
    <property type="project" value="UniProtKB-KW"/>
</dbReference>
<keyword evidence="2" id="KW-0561">Oxygen transport</keyword>
<dbReference type="InterPro" id="IPR050669">
    <property type="entry name" value="Hemerythrin"/>
</dbReference>
<sequence>MQQKYQYISWTKDFSINNIELDKQHEAIIQIANDTAYTIHKLEQNPNSLELKKELKKITMRLFHYMKTHFTDEEEFMKDIEFPLFEEHRKAHMALANQARELLNHSNDIKHFAQKLEALVNDFVIKHFAQEDILLANFLDKALHINEVHFNLEQYIMLKTLQNKDIYNEKTYDYICSCSLENIYKVPESIHEELENSNKLIKCRHCEKVLVFLKEFDIKENYQSLKERFFSIIS</sequence>
<dbReference type="Proteomes" id="UP000192902">
    <property type="component" value="Chromosome"/>
</dbReference>
<keyword evidence="4" id="KW-0408">Iron</keyword>
<dbReference type="SUPFAM" id="SSF47188">
    <property type="entry name" value="Hemerythrin-like"/>
    <property type="match status" value="1"/>
</dbReference>
<comment type="similarity">
    <text evidence="1">Belongs to the hemerythrin family.</text>
</comment>
<dbReference type="NCBIfam" id="TIGR02481">
    <property type="entry name" value="hemeryth_dom"/>
    <property type="match status" value="1"/>
</dbReference>
<dbReference type="EMBL" id="CP020867">
    <property type="protein sequence ID" value="ARJ57170.1"/>
    <property type="molecule type" value="Genomic_DNA"/>
</dbReference>
<dbReference type="PANTHER" id="PTHR37164">
    <property type="entry name" value="BACTERIOHEMERYTHRIN"/>
    <property type="match status" value="1"/>
</dbReference>
<evidence type="ECO:0000313" key="6">
    <source>
        <dbReference type="EMBL" id="ARJ57170.1"/>
    </source>
</evidence>
<accession>A0A1W6BYQ6</accession>
<organism evidence="6 7">
    <name type="scientific">Campylobacter cuniculorum DSM 23162 = LMG 24588</name>
    <dbReference type="NCBI Taxonomy" id="1121267"/>
    <lineage>
        <taxon>Bacteria</taxon>
        <taxon>Pseudomonadati</taxon>
        <taxon>Campylobacterota</taxon>
        <taxon>Epsilonproteobacteria</taxon>
        <taxon>Campylobacterales</taxon>
        <taxon>Campylobacteraceae</taxon>
        <taxon>Campylobacter</taxon>
    </lineage>
</organism>
<dbReference type="KEGG" id="ccun:CCUN_1590"/>
<dbReference type="InterPro" id="IPR012312">
    <property type="entry name" value="Hemerythrin-like"/>
</dbReference>
<evidence type="ECO:0000256" key="3">
    <source>
        <dbReference type="ARBA" id="ARBA00022723"/>
    </source>
</evidence>
<dbReference type="InterPro" id="IPR012827">
    <property type="entry name" value="Hemerythrin_metal-bd"/>
</dbReference>
<feature type="domain" description="Hemerythrin-like" evidence="5">
    <location>
        <begin position="21"/>
        <end position="133"/>
    </location>
</feature>
<dbReference type="GO" id="GO:0005344">
    <property type="term" value="F:oxygen carrier activity"/>
    <property type="evidence" value="ECO:0007669"/>
    <property type="project" value="UniProtKB-KW"/>
</dbReference>
<dbReference type="CDD" id="cd12107">
    <property type="entry name" value="Hemerythrin"/>
    <property type="match status" value="1"/>
</dbReference>
<gene>
    <name evidence="6" type="ORF">CCUN_1590</name>
</gene>
<dbReference type="STRING" id="1121267.CCUN_1590"/>
<dbReference type="OrthoDB" id="9774644at2"/>
<name>A0A1W6BYQ6_9BACT</name>
<dbReference type="Pfam" id="PF01814">
    <property type="entry name" value="Hemerythrin"/>
    <property type="match status" value="1"/>
</dbReference>
<dbReference type="PROSITE" id="PS00550">
    <property type="entry name" value="HEMERYTHRINS"/>
    <property type="match status" value="1"/>
</dbReference>
<dbReference type="Gene3D" id="1.20.120.50">
    <property type="entry name" value="Hemerythrin-like"/>
    <property type="match status" value="1"/>
</dbReference>
<keyword evidence="2" id="KW-0813">Transport</keyword>